<keyword evidence="3" id="KW-1185">Reference proteome</keyword>
<evidence type="ECO:0000313" key="2">
    <source>
        <dbReference type="EMBL" id="EAZ93480.1"/>
    </source>
</evidence>
<evidence type="ECO:0000313" key="3">
    <source>
        <dbReference type="Proteomes" id="UP000003781"/>
    </source>
</evidence>
<reference evidence="2 3" key="1">
    <citation type="submission" date="2007-03" db="EMBL/GenBank/DDBJ databases">
        <authorList>
            <person name="Stal L."/>
            <person name="Ferriera S."/>
            <person name="Johnson J."/>
            <person name="Kravitz S."/>
            <person name="Beeson K."/>
            <person name="Sutton G."/>
            <person name="Rogers Y.-H."/>
            <person name="Friedman R."/>
            <person name="Frazier M."/>
            <person name="Venter J.C."/>
        </authorList>
    </citation>
    <scope>NUCLEOTIDE SEQUENCE [LARGE SCALE GENOMIC DNA]</scope>
    <source>
        <strain evidence="2 3">CCY0110</strain>
    </source>
</reference>
<name>A3II48_9CHRO</name>
<dbReference type="EMBL" id="AAXW01000002">
    <property type="protein sequence ID" value="EAZ93480.1"/>
    <property type="molecule type" value="Genomic_DNA"/>
</dbReference>
<dbReference type="AlphaFoldDB" id="A3II48"/>
<dbReference type="Proteomes" id="UP000003781">
    <property type="component" value="Unassembled WGS sequence"/>
</dbReference>
<keyword evidence="1" id="KW-0472">Membrane</keyword>
<accession>A3II48</accession>
<keyword evidence="1" id="KW-1133">Transmembrane helix</keyword>
<organism evidence="2 3">
    <name type="scientific">Crocosphaera chwakensis CCY0110</name>
    <dbReference type="NCBI Taxonomy" id="391612"/>
    <lineage>
        <taxon>Bacteria</taxon>
        <taxon>Bacillati</taxon>
        <taxon>Cyanobacteriota</taxon>
        <taxon>Cyanophyceae</taxon>
        <taxon>Oscillatoriophycideae</taxon>
        <taxon>Chroococcales</taxon>
        <taxon>Aphanothecaceae</taxon>
        <taxon>Crocosphaera</taxon>
        <taxon>Crocosphaera chwakensis</taxon>
    </lineage>
</organism>
<comment type="caution">
    <text evidence="2">The sequence shown here is derived from an EMBL/GenBank/DDBJ whole genome shotgun (WGS) entry which is preliminary data.</text>
</comment>
<protein>
    <submittedName>
        <fullName evidence="2">Uncharacterized protein</fullName>
    </submittedName>
</protein>
<sequence>MTEQEPSSYNQKNIIVAPLPYRIWECLGWIALMPFYLPDKDRF</sequence>
<feature type="transmembrane region" description="Helical" evidence="1">
    <location>
        <begin position="20"/>
        <end position="37"/>
    </location>
</feature>
<proteinExistence type="predicted"/>
<keyword evidence="1" id="KW-0812">Transmembrane</keyword>
<evidence type="ECO:0000256" key="1">
    <source>
        <dbReference type="SAM" id="Phobius"/>
    </source>
</evidence>
<gene>
    <name evidence="2" type="ORF">CY0110_16832</name>
</gene>